<evidence type="ECO:0000259" key="2">
    <source>
        <dbReference type="Pfam" id="PF04650"/>
    </source>
</evidence>
<evidence type="ECO:0000313" key="3">
    <source>
        <dbReference type="EMBL" id="EPR94758.1"/>
    </source>
</evidence>
<dbReference type="Pfam" id="PF04650">
    <property type="entry name" value="YSIRK_signal"/>
    <property type="match status" value="1"/>
</dbReference>
<sequence length="53" mass="5835">MNFKISGEKRQNFSLRKLAVGLVSVAVACFFLMGTGLQTVSAKNLMPLIILMF</sequence>
<dbReference type="PROSITE" id="PS51257">
    <property type="entry name" value="PROKAR_LIPOPROTEIN"/>
    <property type="match status" value="1"/>
</dbReference>
<keyword evidence="1" id="KW-0732">Signal</keyword>
<organism evidence="3 4">
    <name type="scientific">Streptococcus mitis 18/56</name>
    <dbReference type="NCBI Taxonomy" id="1340485"/>
    <lineage>
        <taxon>Bacteria</taxon>
        <taxon>Bacillati</taxon>
        <taxon>Bacillota</taxon>
        <taxon>Bacilli</taxon>
        <taxon>Lactobacillales</taxon>
        <taxon>Streptococcaceae</taxon>
        <taxon>Streptococcus</taxon>
        <taxon>Streptococcus mitis group</taxon>
    </lineage>
</organism>
<proteinExistence type="predicted"/>
<evidence type="ECO:0000256" key="1">
    <source>
        <dbReference type="ARBA" id="ARBA00022729"/>
    </source>
</evidence>
<dbReference type="EMBL" id="ATAA01000012">
    <property type="protein sequence ID" value="EPR94758.1"/>
    <property type="molecule type" value="Genomic_DNA"/>
</dbReference>
<dbReference type="InterPro" id="IPR005877">
    <property type="entry name" value="YSIRK_signal_dom"/>
</dbReference>
<feature type="domain" description="YSIRK Gram-positive signal peptide" evidence="2">
    <location>
        <begin position="8"/>
        <end position="32"/>
    </location>
</feature>
<gene>
    <name evidence="3" type="ORF">M059_07105</name>
</gene>
<dbReference type="NCBIfam" id="TIGR01168">
    <property type="entry name" value="YSIRK_signal"/>
    <property type="match status" value="1"/>
</dbReference>
<name>S7Z3D2_STRMT</name>
<dbReference type="Proteomes" id="UP000014970">
    <property type="component" value="Unassembled WGS sequence"/>
</dbReference>
<protein>
    <recommendedName>
        <fullName evidence="2">YSIRK Gram-positive signal peptide domain-containing protein</fullName>
    </recommendedName>
</protein>
<reference evidence="3 4" key="1">
    <citation type="submission" date="2013-06" db="EMBL/GenBank/DDBJ databases">
        <title>Genome sequencing of Streptococcus mitis strains.</title>
        <authorList>
            <person name="Ikryannikova L.N."/>
            <person name="Ilina E.N."/>
            <person name="Kostryukova E.S."/>
            <person name="Semashko T.A."/>
            <person name="Savinova T.A."/>
            <person name="Karpova I.Y."/>
            <person name="Larin A.K."/>
            <person name="Ischenko D.S."/>
            <person name="Dubovickaya V.A."/>
            <person name="Sidorenko S.V."/>
            <person name="Govorun V.M."/>
        </authorList>
    </citation>
    <scope>NUCLEOTIDE SEQUENCE [LARGE SCALE GENOMIC DNA]</scope>
    <source>
        <strain evidence="3 4">18/56</strain>
    </source>
</reference>
<comment type="caution">
    <text evidence="3">The sequence shown here is derived from an EMBL/GenBank/DDBJ whole genome shotgun (WGS) entry which is preliminary data.</text>
</comment>
<evidence type="ECO:0000313" key="4">
    <source>
        <dbReference type="Proteomes" id="UP000014970"/>
    </source>
</evidence>
<accession>S7Z3D2</accession>
<dbReference type="AlphaFoldDB" id="S7Z3D2"/>